<keyword evidence="2" id="KW-1185">Reference proteome</keyword>
<protein>
    <submittedName>
        <fullName evidence="1">Uncharacterized protein</fullName>
    </submittedName>
</protein>
<gene>
    <name evidence="1" type="ORF">MOV92_01305</name>
</gene>
<reference evidence="1 2" key="1">
    <citation type="submission" date="2022-03" db="EMBL/GenBank/DDBJ databases">
        <title>Complete genome sequence of Lysobacter capsici VKM B-2533 and Lysobacter gummosus 10.1.1, promising sources of lytic agents.</title>
        <authorList>
            <person name="Tarlachkov S.V."/>
            <person name="Kudryakova I.V."/>
            <person name="Afoshin A.S."/>
            <person name="Leontyevskaya E.A."/>
            <person name="Leontyevskaya N.V."/>
        </authorList>
    </citation>
    <scope>NUCLEOTIDE SEQUENCE [LARGE SCALE GENOMIC DNA]</scope>
    <source>
        <strain evidence="1 2">10.1.1</strain>
    </source>
</reference>
<evidence type="ECO:0000313" key="1">
    <source>
        <dbReference type="EMBL" id="UNP29954.1"/>
    </source>
</evidence>
<dbReference type="RefSeq" id="WP_187313114.1">
    <property type="nucleotide sequence ID" value="NZ_CP011131.1"/>
</dbReference>
<sequence>MKFSAHNDVRVAFNQATARLARGEVVHVYRVGHTSADPVARHAHTPT</sequence>
<accession>A0ABY3XBG8</accession>
<organism evidence="1 2">
    <name type="scientific">Lysobacter gummosus</name>
    <dbReference type="NCBI Taxonomy" id="262324"/>
    <lineage>
        <taxon>Bacteria</taxon>
        <taxon>Pseudomonadati</taxon>
        <taxon>Pseudomonadota</taxon>
        <taxon>Gammaproteobacteria</taxon>
        <taxon>Lysobacterales</taxon>
        <taxon>Lysobacteraceae</taxon>
        <taxon>Lysobacter</taxon>
    </lineage>
</organism>
<evidence type="ECO:0000313" key="2">
    <source>
        <dbReference type="Proteomes" id="UP000829194"/>
    </source>
</evidence>
<dbReference type="EMBL" id="CP093547">
    <property type="protein sequence ID" value="UNP29954.1"/>
    <property type="molecule type" value="Genomic_DNA"/>
</dbReference>
<name>A0ABY3XBG8_9GAMM</name>
<proteinExistence type="predicted"/>
<dbReference type="Proteomes" id="UP000829194">
    <property type="component" value="Chromosome"/>
</dbReference>